<evidence type="ECO:0000256" key="6">
    <source>
        <dbReference type="ARBA" id="ARBA00022989"/>
    </source>
</evidence>
<evidence type="ECO:0000256" key="8">
    <source>
        <dbReference type="ARBA" id="ARBA00023136"/>
    </source>
</evidence>
<dbReference type="STRING" id="1210063.GCA_001612665_04179"/>
<dbReference type="Gene3D" id="1.20.5.3310">
    <property type="match status" value="1"/>
</dbReference>
<dbReference type="Proteomes" id="UP000294856">
    <property type="component" value="Unassembled WGS sequence"/>
</dbReference>
<dbReference type="NCBIfam" id="TIGR01411">
    <property type="entry name" value="tatAE"/>
    <property type="match status" value="1"/>
</dbReference>
<evidence type="ECO:0000313" key="12">
    <source>
        <dbReference type="Proteomes" id="UP000294856"/>
    </source>
</evidence>
<keyword evidence="8 9" id="KW-0472">Membrane</keyword>
<accession>A0A4R1FKI9</accession>
<dbReference type="HAMAP" id="MF_00236">
    <property type="entry name" value="TatA_E"/>
    <property type="match status" value="1"/>
</dbReference>
<evidence type="ECO:0000256" key="5">
    <source>
        <dbReference type="ARBA" id="ARBA00022927"/>
    </source>
</evidence>
<gene>
    <name evidence="9" type="primary">tatA</name>
    <name evidence="11" type="ORF">DFR71_4351</name>
</gene>
<dbReference type="GO" id="GO:0043953">
    <property type="term" value="P:protein transport by the Tat complex"/>
    <property type="evidence" value="ECO:0007669"/>
    <property type="project" value="UniProtKB-UniRule"/>
</dbReference>
<dbReference type="GO" id="GO:0033281">
    <property type="term" value="C:TAT protein transport complex"/>
    <property type="evidence" value="ECO:0007669"/>
    <property type="project" value="UniProtKB-UniRule"/>
</dbReference>
<proteinExistence type="inferred from homology"/>
<dbReference type="GO" id="GO:0008320">
    <property type="term" value="F:protein transmembrane transporter activity"/>
    <property type="evidence" value="ECO:0007669"/>
    <property type="project" value="UniProtKB-UniRule"/>
</dbReference>
<reference evidence="11 12" key="1">
    <citation type="submission" date="2019-03" db="EMBL/GenBank/DDBJ databases">
        <title>Genomic Encyclopedia of Type Strains, Phase IV (KMG-IV): sequencing the most valuable type-strain genomes for metagenomic binning, comparative biology and taxonomic classification.</title>
        <authorList>
            <person name="Goeker M."/>
        </authorList>
    </citation>
    <scope>NUCLEOTIDE SEQUENCE [LARGE SCALE GENOMIC DNA]</scope>
    <source>
        <strain evidence="11 12">DSM 44684</strain>
    </source>
</reference>
<dbReference type="PANTHER" id="PTHR42982:SF8">
    <property type="entry name" value="SEC-INDEPENDENT PROTEIN TRANSLOCASE PROTEIN TATA"/>
    <property type="match status" value="1"/>
</dbReference>
<sequence length="90" mass="9566">MGTFSWTHLLIIALLFVLLFGAKRLPDAARGLGRSLRIFKSEVGQMQAESAPSDAPAATPATPAPQQQLSASTTQAQTPIVEPQQGHKTL</sequence>
<dbReference type="PANTHER" id="PTHR42982">
    <property type="entry name" value="SEC-INDEPENDENT PROTEIN TRANSLOCASE PROTEIN TATA"/>
    <property type="match status" value="1"/>
</dbReference>
<keyword evidence="4 9" id="KW-0812">Transmembrane</keyword>
<evidence type="ECO:0000313" key="11">
    <source>
        <dbReference type="EMBL" id="TCJ95436.1"/>
    </source>
</evidence>
<evidence type="ECO:0000256" key="10">
    <source>
        <dbReference type="SAM" id="MobiDB-lite"/>
    </source>
</evidence>
<keyword evidence="3 9" id="KW-1003">Cell membrane</keyword>
<dbReference type="Pfam" id="PF02416">
    <property type="entry name" value="TatA_B_E"/>
    <property type="match status" value="1"/>
</dbReference>
<dbReference type="EMBL" id="SMFR01000003">
    <property type="protein sequence ID" value="TCJ95436.1"/>
    <property type="molecule type" value="Genomic_DNA"/>
</dbReference>
<comment type="subcellular location">
    <subcellularLocation>
        <location evidence="1 9">Cell membrane</location>
        <topology evidence="1 9">Single-pass membrane protein</topology>
    </subcellularLocation>
</comment>
<keyword evidence="6 9" id="KW-1133">Transmembrane helix</keyword>
<evidence type="ECO:0000256" key="3">
    <source>
        <dbReference type="ARBA" id="ARBA00022475"/>
    </source>
</evidence>
<dbReference type="InterPro" id="IPR006312">
    <property type="entry name" value="TatA/E"/>
</dbReference>
<evidence type="ECO:0000256" key="4">
    <source>
        <dbReference type="ARBA" id="ARBA00022692"/>
    </source>
</evidence>
<comment type="function">
    <text evidence="9">Part of the twin-arginine translocation (Tat) system that transports large folded proteins containing a characteristic twin-arginine motif in their signal peptide across membranes. TatA could form the protein-conducting channel of the Tat system.</text>
</comment>
<keyword evidence="2 9" id="KW-0813">Transport</keyword>
<feature type="compositionally biased region" description="Low complexity" evidence="10">
    <location>
        <begin position="47"/>
        <end position="79"/>
    </location>
</feature>
<dbReference type="AlphaFoldDB" id="A0A4R1FKI9"/>
<keyword evidence="5 9" id="KW-0653">Protein transport</keyword>
<protein>
    <recommendedName>
        <fullName evidence="9">Sec-independent protein translocase protein TatA</fullName>
    </recommendedName>
</protein>
<organism evidence="11 12">
    <name type="scientific">Nocardia alba</name>
    <dbReference type="NCBI Taxonomy" id="225051"/>
    <lineage>
        <taxon>Bacteria</taxon>
        <taxon>Bacillati</taxon>
        <taxon>Actinomycetota</taxon>
        <taxon>Actinomycetes</taxon>
        <taxon>Mycobacteriales</taxon>
        <taxon>Nocardiaceae</taxon>
        <taxon>Nocardia</taxon>
    </lineage>
</organism>
<name>A0A4R1FKI9_9NOCA</name>
<dbReference type="NCBIfam" id="NF001854">
    <property type="entry name" value="PRK00575.1"/>
    <property type="match status" value="1"/>
</dbReference>
<comment type="caution">
    <text evidence="11">The sequence shown here is derived from an EMBL/GenBank/DDBJ whole genome shotgun (WGS) entry which is preliminary data.</text>
</comment>
<evidence type="ECO:0000256" key="9">
    <source>
        <dbReference type="HAMAP-Rule" id="MF_00236"/>
    </source>
</evidence>
<keyword evidence="7 9" id="KW-0811">Translocation</keyword>
<evidence type="ECO:0000256" key="2">
    <source>
        <dbReference type="ARBA" id="ARBA00022448"/>
    </source>
</evidence>
<comment type="subunit">
    <text evidence="9">The Tat system comprises two distinct complexes: a TatABC complex, containing multiple copies of TatA, TatB and TatC subunits, and a separate TatA complex, containing only TatA subunits. Substrates initially bind to the TatABC complex, which probably triggers association of the separate TatA complex to form the active translocon.</text>
</comment>
<dbReference type="RefSeq" id="WP_067453604.1">
    <property type="nucleotide sequence ID" value="NZ_SMFR01000003.1"/>
</dbReference>
<comment type="similarity">
    <text evidence="9">Belongs to the TatA/E family.</text>
</comment>
<keyword evidence="12" id="KW-1185">Reference proteome</keyword>
<evidence type="ECO:0000256" key="7">
    <source>
        <dbReference type="ARBA" id="ARBA00023010"/>
    </source>
</evidence>
<evidence type="ECO:0000256" key="1">
    <source>
        <dbReference type="ARBA" id="ARBA00004162"/>
    </source>
</evidence>
<feature type="region of interest" description="Disordered" evidence="10">
    <location>
        <begin position="45"/>
        <end position="90"/>
    </location>
</feature>
<dbReference type="InterPro" id="IPR003369">
    <property type="entry name" value="TatA/B/E"/>
</dbReference>